<evidence type="ECO:0000259" key="5">
    <source>
        <dbReference type="PROSITE" id="PS50089"/>
    </source>
</evidence>
<organism evidence="6 7">
    <name type="scientific">Mesorhabditis belari</name>
    <dbReference type="NCBI Taxonomy" id="2138241"/>
    <lineage>
        <taxon>Eukaryota</taxon>
        <taxon>Metazoa</taxon>
        <taxon>Ecdysozoa</taxon>
        <taxon>Nematoda</taxon>
        <taxon>Chromadorea</taxon>
        <taxon>Rhabditida</taxon>
        <taxon>Rhabditina</taxon>
        <taxon>Rhabditomorpha</taxon>
        <taxon>Rhabditoidea</taxon>
        <taxon>Rhabditidae</taxon>
        <taxon>Mesorhabditinae</taxon>
        <taxon>Mesorhabditis</taxon>
    </lineage>
</organism>
<keyword evidence="2" id="KW-0862">Zinc</keyword>
<evidence type="ECO:0000256" key="1">
    <source>
        <dbReference type="ARBA" id="ARBA00022771"/>
    </source>
</evidence>
<dbReference type="Pfam" id="PF13639">
    <property type="entry name" value="zf-RING_2"/>
    <property type="match status" value="1"/>
</dbReference>
<dbReference type="GO" id="GO:0008270">
    <property type="term" value="F:zinc ion binding"/>
    <property type="evidence" value="ECO:0007669"/>
    <property type="project" value="UniProtKB-KW"/>
</dbReference>
<sequence>MSLRGQCTICYSAFTPTTVSALPCGHTFHEQCIGQWLDTPEHGCPYCRSKCHAKDVIRIFFENGDLNDTLNVTTQESGEALLAKNKALQARLNDVAAKESKAKEDLFVLTHHANELEALNQDLQARLDDVAAKESKAKKDLSMEIDRRVKLETLNEDLQARLDDVTAKESKATKDLSMEIDRRVKLETLNKALQARLDDVAAEEWKARKDLSMEIDRRKRRRWICLSETKKETARIVALRWLDEGPSFESWIAEMSTEELLELDAIQKRQGCIQRASLLFIASLGSRPSRFHANRLCNIWILKSCGPVTAIHC</sequence>
<dbReference type="InterPro" id="IPR013083">
    <property type="entry name" value="Znf_RING/FYVE/PHD"/>
</dbReference>
<dbReference type="GO" id="GO:0016567">
    <property type="term" value="P:protein ubiquitination"/>
    <property type="evidence" value="ECO:0007669"/>
    <property type="project" value="InterPro"/>
</dbReference>
<dbReference type="SUPFAM" id="SSF57850">
    <property type="entry name" value="RING/U-box"/>
    <property type="match status" value="1"/>
</dbReference>
<dbReference type="PROSITE" id="PS50089">
    <property type="entry name" value="ZF_RING_2"/>
    <property type="match status" value="1"/>
</dbReference>
<proteinExistence type="predicted"/>
<dbReference type="InterPro" id="IPR037381">
    <property type="entry name" value="RFWD3"/>
</dbReference>
<evidence type="ECO:0000256" key="2">
    <source>
        <dbReference type="ARBA" id="ARBA00022833"/>
    </source>
</evidence>
<keyword evidence="4" id="KW-0175">Coiled coil</keyword>
<dbReference type="WBParaSite" id="MBELARI_LOCUS7749">
    <property type="protein sequence ID" value="MBELARI_LOCUS7749"/>
    <property type="gene ID" value="MBELARI_LOCUS7749"/>
</dbReference>
<feature type="domain" description="RING-type" evidence="5">
    <location>
        <begin position="7"/>
        <end position="48"/>
    </location>
</feature>
<protein>
    <submittedName>
        <fullName evidence="7">RING-type domain-containing protein</fullName>
    </submittedName>
</protein>
<evidence type="ECO:0000256" key="4">
    <source>
        <dbReference type="SAM" id="Coils"/>
    </source>
</evidence>
<keyword evidence="1 3" id="KW-0479">Metal-binding</keyword>
<dbReference type="Proteomes" id="UP000887575">
    <property type="component" value="Unassembled WGS sequence"/>
</dbReference>
<evidence type="ECO:0000313" key="7">
    <source>
        <dbReference type="WBParaSite" id="MBELARI_LOCUS7749"/>
    </source>
</evidence>
<evidence type="ECO:0000256" key="3">
    <source>
        <dbReference type="PROSITE-ProRule" id="PRU00175"/>
    </source>
</evidence>
<keyword evidence="6" id="KW-1185">Reference proteome</keyword>
<evidence type="ECO:0000313" key="6">
    <source>
        <dbReference type="Proteomes" id="UP000887575"/>
    </source>
</evidence>
<dbReference type="InterPro" id="IPR001841">
    <property type="entry name" value="Znf_RING"/>
</dbReference>
<dbReference type="PANTHER" id="PTHR16047">
    <property type="entry name" value="RFWD3 PROTEIN"/>
    <property type="match status" value="1"/>
</dbReference>
<dbReference type="PANTHER" id="PTHR16047:SF7">
    <property type="entry name" value="E3 UBIQUITIN-PROTEIN LIGASE RFWD3"/>
    <property type="match status" value="1"/>
</dbReference>
<dbReference type="GO" id="GO:0036297">
    <property type="term" value="P:interstrand cross-link repair"/>
    <property type="evidence" value="ECO:0007669"/>
    <property type="project" value="InterPro"/>
</dbReference>
<dbReference type="AlphaFoldDB" id="A0AAF3FKV9"/>
<name>A0AAF3FKV9_9BILA</name>
<accession>A0AAF3FKV9</accession>
<dbReference type="Gene3D" id="3.30.40.10">
    <property type="entry name" value="Zinc/RING finger domain, C3HC4 (zinc finger)"/>
    <property type="match status" value="1"/>
</dbReference>
<dbReference type="GO" id="GO:0005634">
    <property type="term" value="C:nucleus"/>
    <property type="evidence" value="ECO:0007669"/>
    <property type="project" value="InterPro"/>
</dbReference>
<keyword evidence="1 3" id="KW-0863">Zinc-finger</keyword>
<dbReference type="SMART" id="SM00184">
    <property type="entry name" value="RING"/>
    <property type="match status" value="1"/>
</dbReference>
<dbReference type="GO" id="GO:0004842">
    <property type="term" value="F:ubiquitin-protein transferase activity"/>
    <property type="evidence" value="ECO:0007669"/>
    <property type="project" value="InterPro"/>
</dbReference>
<feature type="coiled-coil region" evidence="4">
    <location>
        <begin position="85"/>
        <end position="203"/>
    </location>
</feature>
<reference evidence="7" key="1">
    <citation type="submission" date="2024-02" db="UniProtKB">
        <authorList>
            <consortium name="WormBaseParasite"/>
        </authorList>
    </citation>
    <scope>IDENTIFICATION</scope>
</reference>